<sequence length="199" mass="20666">MDSYQFSFASFLSLVIPLVVIPAAIGVGIIWLTTRSATSDPRPAPHGVRPWVGWLTGGRLGLWTTGLAGVVWGFLACAGWLSWTASDKDGGFTGPGLPAPTSFPTWQVVACGITVVAGAVLVSVCSRRLVPGALAAALGVATGFSTAFAVGVATEVTSQEGIGVGLSMMGLTIGLGMVTWCVAGVRDWQIRRHPRDRRA</sequence>
<dbReference type="KEGG" id="ccoe:CETAM_04580"/>
<feature type="transmembrane region" description="Helical" evidence="1">
    <location>
        <begin position="162"/>
        <end position="185"/>
    </location>
</feature>
<keyword evidence="1" id="KW-1133">Transmembrane helix</keyword>
<keyword evidence="1" id="KW-0812">Transmembrane</keyword>
<feature type="transmembrane region" description="Helical" evidence="1">
    <location>
        <begin position="60"/>
        <end position="83"/>
    </location>
</feature>
<organism evidence="2 3">
    <name type="scientific">Corynebacterium comes</name>
    <dbReference type="NCBI Taxonomy" id="2675218"/>
    <lineage>
        <taxon>Bacteria</taxon>
        <taxon>Bacillati</taxon>
        <taxon>Actinomycetota</taxon>
        <taxon>Actinomycetes</taxon>
        <taxon>Mycobacteriales</taxon>
        <taxon>Corynebacteriaceae</taxon>
        <taxon>Corynebacterium</taxon>
    </lineage>
</organism>
<proteinExistence type="predicted"/>
<dbReference type="Proteomes" id="UP000425178">
    <property type="component" value="Chromosome"/>
</dbReference>
<evidence type="ECO:0000313" key="3">
    <source>
        <dbReference type="Proteomes" id="UP000425178"/>
    </source>
</evidence>
<feature type="transmembrane region" description="Helical" evidence="1">
    <location>
        <begin position="103"/>
        <end position="122"/>
    </location>
</feature>
<feature type="transmembrane region" description="Helical" evidence="1">
    <location>
        <begin position="129"/>
        <end position="150"/>
    </location>
</feature>
<gene>
    <name evidence="2" type="ORF">CETAM_04580</name>
</gene>
<evidence type="ECO:0000256" key="1">
    <source>
        <dbReference type="SAM" id="Phobius"/>
    </source>
</evidence>
<name>A0A6B8VWU3_9CORY</name>
<dbReference type="EMBL" id="CP046453">
    <property type="protein sequence ID" value="QGU04187.1"/>
    <property type="molecule type" value="Genomic_DNA"/>
</dbReference>
<dbReference type="AlphaFoldDB" id="A0A6B8VWU3"/>
<dbReference type="RefSeq" id="WP_197085795.1">
    <property type="nucleotide sequence ID" value="NZ_CP046453.1"/>
</dbReference>
<accession>A0A6B8VWU3</accession>
<keyword evidence="1" id="KW-0472">Membrane</keyword>
<reference evidence="2 3" key="1">
    <citation type="journal article" date="2021" name="Int. J. Syst. Evol. Microbiol.">
        <title>Classification of three corynebacterial strains isolated from a small paddock in North Rhine-Westphalia: proposal of &lt;i&gt;Corynebacterium kalinowskii&lt;/i&gt; sp. nov., &lt;i&gt;Corynebacterium comes&lt;/i&gt; sp. nov. and &lt;i&gt;Corynebacterium occultum&lt;/i&gt; sp. nov.</title>
        <authorList>
            <person name="Schaffert L."/>
            <person name="Ruwe M."/>
            <person name="Milse J."/>
            <person name="Hanuschka K."/>
            <person name="Ortseifen V."/>
            <person name="Droste J."/>
            <person name="Brandt D."/>
            <person name="Schl L."/>
            <person name="Kutter Y."/>
            <person name="Vinke S."/>
            <person name="Vieh P."/>
            <person name="Jacob L."/>
            <person name="L N.C."/>
            <person name="Schulte-Berndt E."/>
            <person name="Hain C."/>
            <person name="Linder M."/>
            <person name="Schmidt P."/>
            <person name="Wollenschl L."/>
            <person name="Luttermann T."/>
            <person name="Thieme E."/>
            <person name="Hassa J."/>
            <person name="Haak M."/>
            <person name="Wittchen M."/>
            <person name="Mentz A."/>
            <person name="Persicke M."/>
            <person name="Busche T."/>
            <person name="R C."/>
        </authorList>
    </citation>
    <scope>NUCLEOTIDE SEQUENCE [LARGE SCALE GENOMIC DNA]</scope>
    <source>
        <strain evidence="2 3">2019</strain>
    </source>
</reference>
<evidence type="ECO:0000313" key="2">
    <source>
        <dbReference type="EMBL" id="QGU04187.1"/>
    </source>
</evidence>
<protein>
    <submittedName>
        <fullName evidence="2">Uncharacterized protein</fullName>
    </submittedName>
</protein>
<keyword evidence="3" id="KW-1185">Reference proteome</keyword>
<feature type="transmembrane region" description="Helical" evidence="1">
    <location>
        <begin position="6"/>
        <end position="32"/>
    </location>
</feature>